<evidence type="ECO:0000256" key="1">
    <source>
        <dbReference type="ARBA" id="ARBA00022448"/>
    </source>
</evidence>
<keyword evidence="1" id="KW-0813">Transport</keyword>
<dbReference type="Gene3D" id="3.40.50.300">
    <property type="entry name" value="P-loop containing nucleotide triphosphate hydrolases"/>
    <property type="match status" value="1"/>
</dbReference>
<keyword evidence="2" id="KW-0472">Membrane</keyword>
<reference evidence="8 9" key="1">
    <citation type="submission" date="2020-08" db="EMBL/GenBank/DDBJ databases">
        <title>Genomic Encyclopedia of Type Strains, Phase IV (KMG-IV): sequencing the most valuable type-strain genomes for metagenomic binning, comparative biology and taxonomic classification.</title>
        <authorList>
            <person name="Goeker M."/>
        </authorList>
    </citation>
    <scope>NUCLEOTIDE SEQUENCE [LARGE SCALE GENOMIC DNA]</scope>
    <source>
        <strain evidence="8 9">DSM 102134</strain>
    </source>
</reference>
<evidence type="ECO:0000256" key="2">
    <source>
        <dbReference type="ARBA" id="ARBA00022519"/>
    </source>
</evidence>
<dbReference type="FunFam" id="3.40.50.300:FF:000032">
    <property type="entry name" value="Export ABC transporter ATP-binding protein"/>
    <property type="match status" value="1"/>
</dbReference>
<dbReference type="InterPro" id="IPR015854">
    <property type="entry name" value="ABC_transpr_LolD-like"/>
</dbReference>
<comment type="similarity">
    <text evidence="6">Belongs to the ABC transporter superfamily. Macrolide exporter (TC 3.A.1.122) family.</text>
</comment>
<evidence type="ECO:0000256" key="6">
    <source>
        <dbReference type="ARBA" id="ARBA00038388"/>
    </source>
</evidence>
<comment type="caution">
    <text evidence="8">The sequence shown here is derived from an EMBL/GenBank/DDBJ whole genome shotgun (WGS) entry which is preliminary data.</text>
</comment>
<dbReference type="PROSITE" id="PS00211">
    <property type="entry name" value="ABC_TRANSPORTER_1"/>
    <property type="match status" value="1"/>
</dbReference>
<dbReference type="RefSeq" id="WP_077549316.1">
    <property type="nucleotide sequence ID" value="NZ_CANLQM010000002.1"/>
</dbReference>
<keyword evidence="2" id="KW-0997">Cell inner membrane</keyword>
<dbReference type="Pfam" id="PF00005">
    <property type="entry name" value="ABC_tran"/>
    <property type="match status" value="1"/>
</dbReference>
<evidence type="ECO:0000256" key="4">
    <source>
        <dbReference type="ARBA" id="ARBA00022840"/>
    </source>
</evidence>
<dbReference type="InterPro" id="IPR017871">
    <property type="entry name" value="ABC_transporter-like_CS"/>
</dbReference>
<dbReference type="CDD" id="cd03255">
    <property type="entry name" value="ABC_MJ0796_LolCDE_FtsE"/>
    <property type="match status" value="1"/>
</dbReference>
<dbReference type="InterPro" id="IPR027417">
    <property type="entry name" value="P-loop_NTPase"/>
</dbReference>
<dbReference type="GO" id="GO:0016887">
    <property type="term" value="F:ATP hydrolysis activity"/>
    <property type="evidence" value="ECO:0007669"/>
    <property type="project" value="InterPro"/>
</dbReference>
<keyword evidence="3" id="KW-0547">Nucleotide-binding</keyword>
<dbReference type="PANTHER" id="PTHR24220">
    <property type="entry name" value="IMPORT ATP-BINDING PROTEIN"/>
    <property type="match status" value="1"/>
</dbReference>
<dbReference type="PROSITE" id="PS50893">
    <property type="entry name" value="ABC_TRANSPORTER_2"/>
    <property type="match status" value="1"/>
</dbReference>
<keyword evidence="5" id="KW-1278">Translocase</keyword>
<keyword evidence="2" id="KW-1003">Cell membrane</keyword>
<dbReference type="AlphaFoldDB" id="A0A7W9YXD8"/>
<dbReference type="Proteomes" id="UP000535501">
    <property type="component" value="Unassembled WGS sequence"/>
</dbReference>
<keyword evidence="9" id="KW-1185">Reference proteome</keyword>
<dbReference type="GO" id="GO:0098796">
    <property type="term" value="C:membrane protein complex"/>
    <property type="evidence" value="ECO:0007669"/>
    <property type="project" value="UniProtKB-ARBA"/>
</dbReference>
<dbReference type="InterPro" id="IPR003593">
    <property type="entry name" value="AAA+_ATPase"/>
</dbReference>
<dbReference type="GO" id="GO:0022857">
    <property type="term" value="F:transmembrane transporter activity"/>
    <property type="evidence" value="ECO:0007669"/>
    <property type="project" value="TreeGrafter"/>
</dbReference>
<protein>
    <submittedName>
        <fullName evidence="8">Putative ABC transport system ATP-binding protein</fullName>
    </submittedName>
</protein>
<evidence type="ECO:0000313" key="9">
    <source>
        <dbReference type="Proteomes" id="UP000535501"/>
    </source>
</evidence>
<keyword evidence="4 8" id="KW-0067">ATP-binding</keyword>
<gene>
    <name evidence="8" type="ORF">HNQ75_002133</name>
</gene>
<evidence type="ECO:0000313" key="8">
    <source>
        <dbReference type="EMBL" id="MBB6180158.1"/>
    </source>
</evidence>
<evidence type="ECO:0000256" key="3">
    <source>
        <dbReference type="ARBA" id="ARBA00022741"/>
    </source>
</evidence>
<dbReference type="EMBL" id="JACHEJ010000004">
    <property type="protein sequence ID" value="MBB6180158.1"/>
    <property type="molecule type" value="Genomic_DNA"/>
</dbReference>
<organism evidence="8 9">
    <name type="scientific">Pseudorhizobium flavum</name>
    <dbReference type="NCBI Taxonomy" id="1335061"/>
    <lineage>
        <taxon>Bacteria</taxon>
        <taxon>Pseudomonadati</taxon>
        <taxon>Pseudomonadota</taxon>
        <taxon>Alphaproteobacteria</taxon>
        <taxon>Hyphomicrobiales</taxon>
        <taxon>Rhizobiaceae</taxon>
        <taxon>Rhizobium/Agrobacterium group</taxon>
        <taxon>Pseudorhizobium</taxon>
    </lineage>
</organism>
<dbReference type="GO" id="GO:0005524">
    <property type="term" value="F:ATP binding"/>
    <property type="evidence" value="ECO:0007669"/>
    <property type="project" value="UniProtKB-KW"/>
</dbReference>
<dbReference type="InterPro" id="IPR003439">
    <property type="entry name" value="ABC_transporter-like_ATP-bd"/>
</dbReference>
<proteinExistence type="inferred from homology"/>
<dbReference type="GO" id="GO:0005886">
    <property type="term" value="C:plasma membrane"/>
    <property type="evidence" value="ECO:0007669"/>
    <property type="project" value="TreeGrafter"/>
</dbReference>
<dbReference type="SMART" id="SM00382">
    <property type="entry name" value="AAA"/>
    <property type="match status" value="1"/>
</dbReference>
<evidence type="ECO:0000259" key="7">
    <source>
        <dbReference type="PROSITE" id="PS50893"/>
    </source>
</evidence>
<sequence length="236" mass="25088">MTETIIELNQADLTLGSAAASVHVLKQIDLQVRRGEAVGIVGPSGSGKSTLLMVLAGLERLDKGEIHIAGEPLHSLSEDALADFRGRNIGIVFQSFHLIANMTALENVAVPLELANVRNPFEIARRELAAVGLGERLSHYPGQLSGGEQQRVAIARALAPSPLVLIADEPTGNLDTETGRQIADLLFAKQAERGMTMLLVTHDNALAARCTRQIRVRSGEIVGDTAVNAAPEAVRA</sequence>
<evidence type="ECO:0000256" key="5">
    <source>
        <dbReference type="ARBA" id="ARBA00022967"/>
    </source>
</evidence>
<dbReference type="InterPro" id="IPR017911">
    <property type="entry name" value="MacB-like_ATP-bd"/>
</dbReference>
<name>A0A7W9YXD8_9HYPH</name>
<accession>A0A7W9YXD8</accession>
<dbReference type="SUPFAM" id="SSF52540">
    <property type="entry name" value="P-loop containing nucleoside triphosphate hydrolases"/>
    <property type="match status" value="1"/>
</dbReference>
<feature type="domain" description="ABC transporter" evidence="7">
    <location>
        <begin position="8"/>
        <end position="234"/>
    </location>
</feature>